<protein>
    <submittedName>
        <fullName evidence="5">Right-handed parallel beta-helix repeat-containing protein</fullName>
    </submittedName>
</protein>
<sequence length="465" mass="51790">MNKITFFFLTTAAILVVLIVWHPNKEQQQDIYVAQDGNDEYDGSKSKPFRTLKKAASVAKAGTTVHIREGIYREQLIVQHSGTKSKEIIFQPYQNEKVILSGENLTSEEGDTSIISIDNKHYVTISGLVIQDLTTDLSDETVIGIFVIGSSSHITLDHNHVRHIETHADDGNGHGIAVYGEGAMKDITITNNTVEDLMLGASEALVMNGNIDGFIIDHNIVRRNNNIGIDLIGYEGVSSDKEADYVRNGVVSHNTVYDISTYGNPAYGKEYSAGGIYVDGGKDITIKENTIYHSDIGIEATSEHKGKYAENIEILNNTIYENHYTGISIGGYDEERGGTIHSQISGNIIYRNDTKGLDGGQLMIQHDVRDNTIEKNILTAGPNRQFIVNYFTTNEKNELSHNVFHKETGEDGIWIWKDEEYHSFAAFKEASTSDKETSYIDPGYVDSDSYDFRLKEDSPAREIVE</sequence>
<gene>
    <name evidence="5" type="ORF">KGF86_00765</name>
</gene>
<accession>A0ABS5MAC6</accession>
<dbReference type="EMBL" id="JAGXBY010000001">
    <property type="protein sequence ID" value="MBS3678738.1"/>
    <property type="molecule type" value="Genomic_DNA"/>
</dbReference>
<keyword evidence="2" id="KW-0964">Secreted</keyword>
<comment type="caution">
    <text evidence="5">The sequence shown here is derived from an EMBL/GenBank/DDBJ whole genome shotgun (WGS) entry which is preliminary data.</text>
</comment>
<evidence type="ECO:0000256" key="3">
    <source>
        <dbReference type="ARBA" id="ARBA00022729"/>
    </source>
</evidence>
<dbReference type="SUPFAM" id="SSF51126">
    <property type="entry name" value="Pectin lyase-like"/>
    <property type="match status" value="1"/>
</dbReference>
<keyword evidence="6" id="KW-1185">Reference proteome</keyword>
<evidence type="ECO:0000313" key="5">
    <source>
        <dbReference type="EMBL" id="MBS3678738.1"/>
    </source>
</evidence>
<dbReference type="RefSeq" id="WP_211740839.1">
    <property type="nucleotide sequence ID" value="NZ_JAGXBY010000001.1"/>
</dbReference>
<evidence type="ECO:0000313" key="6">
    <source>
        <dbReference type="Proteomes" id="UP000681870"/>
    </source>
</evidence>
<evidence type="ECO:0000259" key="4">
    <source>
        <dbReference type="Pfam" id="PF07602"/>
    </source>
</evidence>
<dbReference type="InterPro" id="IPR011050">
    <property type="entry name" value="Pectin_lyase_fold/virulence"/>
</dbReference>
<evidence type="ECO:0000256" key="1">
    <source>
        <dbReference type="ARBA" id="ARBA00004613"/>
    </source>
</evidence>
<dbReference type="InterPro" id="IPR052052">
    <property type="entry name" value="Polysaccharide_Lyase_9"/>
</dbReference>
<dbReference type="SMART" id="SM00710">
    <property type="entry name" value="PbH1"/>
    <property type="match status" value="8"/>
</dbReference>
<dbReference type="InterPro" id="IPR011459">
    <property type="entry name" value="DUF1565"/>
</dbReference>
<comment type="subcellular location">
    <subcellularLocation>
        <location evidence="1">Secreted</location>
    </subcellularLocation>
</comment>
<reference evidence="5 6" key="1">
    <citation type="submission" date="2021-05" db="EMBL/GenBank/DDBJ databases">
        <title>Ornithinibacillus massiliensis sp. nov.</title>
        <authorList>
            <person name="Iwaza R."/>
            <person name="Lagier J.-C."/>
            <person name="Raoult D."/>
        </authorList>
    </citation>
    <scope>NUCLEOTIDE SEQUENCE [LARGE SCALE GENOMIC DNA]</scope>
    <source>
        <strain evidence="5 6">Marseille-P3601</strain>
    </source>
</reference>
<dbReference type="PANTHER" id="PTHR40088:SF2">
    <property type="entry name" value="SECRETED SUGAR HYDROLASE"/>
    <property type="match status" value="1"/>
</dbReference>
<dbReference type="InterPro" id="IPR006626">
    <property type="entry name" value="PbH1"/>
</dbReference>
<dbReference type="PANTHER" id="PTHR40088">
    <property type="entry name" value="PECTATE LYASE (EUROFUNG)"/>
    <property type="match status" value="1"/>
</dbReference>
<organism evidence="5 6">
    <name type="scientific">Ornithinibacillus massiliensis</name>
    <dbReference type="NCBI Taxonomy" id="1944633"/>
    <lineage>
        <taxon>Bacteria</taxon>
        <taxon>Bacillati</taxon>
        <taxon>Bacillota</taxon>
        <taxon>Bacilli</taxon>
        <taxon>Bacillales</taxon>
        <taxon>Bacillaceae</taxon>
        <taxon>Ornithinibacillus</taxon>
    </lineage>
</organism>
<dbReference type="Gene3D" id="2.160.20.10">
    <property type="entry name" value="Single-stranded right-handed beta-helix, Pectin lyase-like"/>
    <property type="match status" value="1"/>
</dbReference>
<dbReference type="Pfam" id="PF07602">
    <property type="entry name" value="DUF1565"/>
    <property type="match status" value="1"/>
</dbReference>
<dbReference type="InterPro" id="IPR012334">
    <property type="entry name" value="Pectin_lyas_fold"/>
</dbReference>
<evidence type="ECO:0000256" key="2">
    <source>
        <dbReference type="ARBA" id="ARBA00022525"/>
    </source>
</evidence>
<proteinExistence type="predicted"/>
<dbReference type="Proteomes" id="UP000681870">
    <property type="component" value="Unassembled WGS sequence"/>
</dbReference>
<feature type="domain" description="DUF1565" evidence="4">
    <location>
        <begin position="37"/>
        <end position="256"/>
    </location>
</feature>
<keyword evidence="3" id="KW-0732">Signal</keyword>
<name>A0ABS5MAC6_9BACI</name>